<evidence type="ECO:0000313" key="2">
    <source>
        <dbReference type="EMBL" id="GGN45852.1"/>
    </source>
</evidence>
<organism evidence="2 3">
    <name type="scientific">Streptomyces kronopolitis</name>
    <dbReference type="NCBI Taxonomy" id="1612435"/>
    <lineage>
        <taxon>Bacteria</taxon>
        <taxon>Bacillati</taxon>
        <taxon>Actinomycetota</taxon>
        <taxon>Actinomycetes</taxon>
        <taxon>Kitasatosporales</taxon>
        <taxon>Streptomycetaceae</taxon>
        <taxon>Streptomyces</taxon>
    </lineage>
</organism>
<dbReference type="EMBL" id="BMND01000011">
    <property type="protein sequence ID" value="GGN45852.1"/>
    <property type="molecule type" value="Genomic_DNA"/>
</dbReference>
<feature type="region of interest" description="Disordered" evidence="1">
    <location>
        <begin position="107"/>
        <end position="136"/>
    </location>
</feature>
<reference evidence="3" key="1">
    <citation type="journal article" date="2019" name="Int. J. Syst. Evol. Microbiol.">
        <title>The Global Catalogue of Microorganisms (GCM) 10K type strain sequencing project: providing services to taxonomists for standard genome sequencing and annotation.</title>
        <authorList>
            <consortium name="The Broad Institute Genomics Platform"/>
            <consortium name="The Broad Institute Genome Sequencing Center for Infectious Disease"/>
            <person name="Wu L."/>
            <person name="Ma J."/>
        </authorList>
    </citation>
    <scope>NUCLEOTIDE SEQUENCE [LARGE SCALE GENOMIC DNA]</scope>
    <source>
        <strain evidence="3">CGMCC 4.7323</strain>
    </source>
</reference>
<keyword evidence="3" id="KW-1185">Reference proteome</keyword>
<feature type="region of interest" description="Disordered" evidence="1">
    <location>
        <begin position="61"/>
        <end position="84"/>
    </location>
</feature>
<sequence length="136" mass="14000">MRTGAALRLRLVAFGRRAALGGLRIAGLLGLVRGHLGGRGLLILRTASEHNTQEYVLAAAGPRSDGHDPATERPGPYRLTGGAGGANPVRAGITQLFRTLHYSLGGRNGARDRPGGGAHPGANSAVMEPGPVLWGL</sequence>
<comment type="caution">
    <text evidence="2">The sequence shown here is derived from an EMBL/GenBank/DDBJ whole genome shotgun (WGS) entry which is preliminary data.</text>
</comment>
<evidence type="ECO:0000313" key="3">
    <source>
        <dbReference type="Proteomes" id="UP000600080"/>
    </source>
</evidence>
<name>A0ABQ2JIE0_9ACTN</name>
<dbReference type="Proteomes" id="UP000600080">
    <property type="component" value="Unassembled WGS sequence"/>
</dbReference>
<evidence type="ECO:0000256" key="1">
    <source>
        <dbReference type="SAM" id="MobiDB-lite"/>
    </source>
</evidence>
<accession>A0ABQ2JIE0</accession>
<protein>
    <submittedName>
        <fullName evidence="2">Uncharacterized protein</fullName>
    </submittedName>
</protein>
<proteinExistence type="predicted"/>
<gene>
    <name evidence="2" type="ORF">GCM10012285_29860</name>
</gene>